<evidence type="ECO:0000313" key="2">
    <source>
        <dbReference type="Proteomes" id="UP000257109"/>
    </source>
</evidence>
<dbReference type="Proteomes" id="UP000257109">
    <property type="component" value="Unassembled WGS sequence"/>
</dbReference>
<comment type="caution">
    <text evidence="1">The sequence shown here is derived from an EMBL/GenBank/DDBJ whole genome shotgun (WGS) entry which is preliminary data.</text>
</comment>
<keyword evidence="2" id="KW-1185">Reference proteome</keyword>
<name>A0A371IHB4_MUCPR</name>
<accession>A0A371IHB4</accession>
<gene>
    <name evidence="1" type="ORF">CR513_00528</name>
</gene>
<protein>
    <submittedName>
        <fullName evidence="1">Uncharacterized protein</fullName>
    </submittedName>
</protein>
<evidence type="ECO:0000313" key="1">
    <source>
        <dbReference type="EMBL" id="RDY14420.1"/>
    </source>
</evidence>
<sequence length="170" mass="18523">MTRSKVGSLAEGGKWVRNPHTYRLTMVCCSKKERVCHTTKKGEEPFIYMYQTILLDLGVTLPFDFFEDVGDIPLPTVGQPSSLQGGVPGTWNTTFHSSFPQPLHHASQSINGLSVAAPLPNNGLFTSYTASSKGFKSRSVKIKATEAGYFCIDPRPLPCIGGSLPSSRGW</sequence>
<dbReference type="AlphaFoldDB" id="A0A371IHB4"/>
<organism evidence="1 2">
    <name type="scientific">Mucuna pruriens</name>
    <name type="common">Velvet bean</name>
    <name type="synonym">Dolichos pruriens</name>
    <dbReference type="NCBI Taxonomy" id="157652"/>
    <lineage>
        <taxon>Eukaryota</taxon>
        <taxon>Viridiplantae</taxon>
        <taxon>Streptophyta</taxon>
        <taxon>Embryophyta</taxon>
        <taxon>Tracheophyta</taxon>
        <taxon>Spermatophyta</taxon>
        <taxon>Magnoliopsida</taxon>
        <taxon>eudicotyledons</taxon>
        <taxon>Gunneridae</taxon>
        <taxon>Pentapetalae</taxon>
        <taxon>rosids</taxon>
        <taxon>fabids</taxon>
        <taxon>Fabales</taxon>
        <taxon>Fabaceae</taxon>
        <taxon>Papilionoideae</taxon>
        <taxon>50 kb inversion clade</taxon>
        <taxon>NPAAA clade</taxon>
        <taxon>indigoferoid/millettioid clade</taxon>
        <taxon>Phaseoleae</taxon>
        <taxon>Mucuna</taxon>
    </lineage>
</organism>
<dbReference type="EMBL" id="QJKJ01000076">
    <property type="protein sequence ID" value="RDY14420.1"/>
    <property type="molecule type" value="Genomic_DNA"/>
</dbReference>
<proteinExistence type="predicted"/>
<reference evidence="1" key="1">
    <citation type="submission" date="2018-05" db="EMBL/GenBank/DDBJ databases">
        <title>Draft genome of Mucuna pruriens seed.</title>
        <authorList>
            <person name="Nnadi N.E."/>
            <person name="Vos R."/>
            <person name="Hasami M.H."/>
            <person name="Devisetty U.K."/>
            <person name="Aguiy J.C."/>
        </authorList>
    </citation>
    <scope>NUCLEOTIDE SEQUENCE [LARGE SCALE GENOMIC DNA]</scope>
    <source>
        <strain evidence="1">JCA_2017</strain>
    </source>
</reference>
<dbReference type="OrthoDB" id="1436751at2759"/>
<feature type="non-terminal residue" evidence="1">
    <location>
        <position position="1"/>
    </location>
</feature>